<dbReference type="EMBL" id="NPIC01000002">
    <property type="protein sequence ID" value="RDL38988.1"/>
    <property type="molecule type" value="Genomic_DNA"/>
</dbReference>
<sequence length="186" mass="20462">MPAFQRGVQRQGPPRAVLSCRFWHPTLDPYRLHKGLDSSGGGVGTGVSARYNDQCDDGIEYGPKCFDISELESEDEWSVACETSQFGSPKSKVSSVRDSVKKPGLFHSRGRNNDRAKSFKLVPKRAWVVLVMGANVTSSISGYTTDINNHVEDDEANDSERFHETKNELDLSVSPDPEEVDGGNAN</sequence>
<name>A0A370TU18_9HELO</name>
<dbReference type="AlphaFoldDB" id="A0A370TU18"/>
<evidence type="ECO:0000313" key="3">
    <source>
        <dbReference type="Proteomes" id="UP000254866"/>
    </source>
</evidence>
<protein>
    <submittedName>
        <fullName evidence="2">Uncharacterized protein</fullName>
    </submittedName>
</protein>
<evidence type="ECO:0000256" key="1">
    <source>
        <dbReference type="SAM" id="MobiDB-lite"/>
    </source>
</evidence>
<gene>
    <name evidence="2" type="ORF">BP5553_03328</name>
</gene>
<proteinExistence type="predicted"/>
<reference evidence="2 3" key="1">
    <citation type="journal article" date="2018" name="IMA Fungus">
        <title>IMA Genome-F 9: Draft genome sequence of Annulohypoxylon stygium, Aspergillus mulundensis, Berkeleyomyces basicola (syn. Thielaviopsis basicola), Ceratocystis smalleyi, two Cercospora beticola strains, Coleophoma cylindrospora, Fusarium fracticaudum, Phialophora cf. hyalina, and Morchella septimelata.</title>
        <authorList>
            <person name="Wingfield B.D."/>
            <person name="Bills G.F."/>
            <person name="Dong Y."/>
            <person name="Huang W."/>
            <person name="Nel W.J."/>
            <person name="Swalarsk-Parry B.S."/>
            <person name="Vaghefi N."/>
            <person name="Wilken P.M."/>
            <person name="An Z."/>
            <person name="de Beer Z.W."/>
            <person name="De Vos L."/>
            <person name="Chen L."/>
            <person name="Duong T.A."/>
            <person name="Gao Y."/>
            <person name="Hammerbacher A."/>
            <person name="Kikkert J.R."/>
            <person name="Li Y."/>
            <person name="Li H."/>
            <person name="Li K."/>
            <person name="Li Q."/>
            <person name="Liu X."/>
            <person name="Ma X."/>
            <person name="Naidoo K."/>
            <person name="Pethybridge S.J."/>
            <person name="Sun J."/>
            <person name="Steenkamp E.T."/>
            <person name="van der Nest M.A."/>
            <person name="van Wyk S."/>
            <person name="Wingfield M.J."/>
            <person name="Xiong C."/>
            <person name="Yue Q."/>
            <person name="Zhang X."/>
        </authorList>
    </citation>
    <scope>NUCLEOTIDE SEQUENCE [LARGE SCALE GENOMIC DNA]</scope>
    <source>
        <strain evidence="2 3">BP 5553</strain>
    </source>
</reference>
<dbReference type="RefSeq" id="XP_031871644.1">
    <property type="nucleotide sequence ID" value="XM_032011951.1"/>
</dbReference>
<feature type="compositionally biased region" description="Basic and acidic residues" evidence="1">
    <location>
        <begin position="158"/>
        <end position="169"/>
    </location>
</feature>
<feature type="compositionally biased region" description="Acidic residues" evidence="1">
    <location>
        <begin position="176"/>
        <end position="186"/>
    </location>
</feature>
<accession>A0A370TU18</accession>
<keyword evidence="3" id="KW-1185">Reference proteome</keyword>
<evidence type="ECO:0000313" key="2">
    <source>
        <dbReference type="EMBL" id="RDL38988.1"/>
    </source>
</evidence>
<organism evidence="2 3">
    <name type="scientific">Venustampulla echinocandica</name>
    <dbReference type="NCBI Taxonomy" id="2656787"/>
    <lineage>
        <taxon>Eukaryota</taxon>
        <taxon>Fungi</taxon>
        <taxon>Dikarya</taxon>
        <taxon>Ascomycota</taxon>
        <taxon>Pezizomycotina</taxon>
        <taxon>Leotiomycetes</taxon>
        <taxon>Helotiales</taxon>
        <taxon>Pleuroascaceae</taxon>
        <taxon>Venustampulla</taxon>
    </lineage>
</organism>
<dbReference type="Proteomes" id="UP000254866">
    <property type="component" value="Unassembled WGS sequence"/>
</dbReference>
<dbReference type="GeneID" id="43596177"/>
<comment type="caution">
    <text evidence="2">The sequence shown here is derived from an EMBL/GenBank/DDBJ whole genome shotgun (WGS) entry which is preliminary data.</text>
</comment>
<feature type="region of interest" description="Disordered" evidence="1">
    <location>
        <begin position="141"/>
        <end position="186"/>
    </location>
</feature>